<sequence>MNNHLHGALADYKEVERAFEDSCNYPGQDTVAQRGRKRGMMGDYKNHFLLNSGISMRLNSQDWWEYLLLKAYNL</sequence>
<dbReference type="EMBL" id="GEDG01034286">
    <property type="protein sequence ID" value="JAP09809.1"/>
    <property type="molecule type" value="Transcribed_RNA"/>
</dbReference>
<name>A0A0V0GNH3_SOLCH</name>
<evidence type="ECO:0000313" key="1">
    <source>
        <dbReference type="EMBL" id="JAP09809.1"/>
    </source>
</evidence>
<proteinExistence type="predicted"/>
<accession>A0A0V0GNH3</accession>
<protein>
    <submittedName>
        <fullName evidence="1">Putative ovule protein</fullName>
    </submittedName>
</protein>
<organism evidence="1">
    <name type="scientific">Solanum chacoense</name>
    <name type="common">Chaco potato</name>
    <dbReference type="NCBI Taxonomy" id="4108"/>
    <lineage>
        <taxon>Eukaryota</taxon>
        <taxon>Viridiplantae</taxon>
        <taxon>Streptophyta</taxon>
        <taxon>Embryophyta</taxon>
        <taxon>Tracheophyta</taxon>
        <taxon>Spermatophyta</taxon>
        <taxon>Magnoliopsida</taxon>
        <taxon>eudicotyledons</taxon>
        <taxon>Gunneridae</taxon>
        <taxon>Pentapetalae</taxon>
        <taxon>asterids</taxon>
        <taxon>lamiids</taxon>
        <taxon>Solanales</taxon>
        <taxon>Solanaceae</taxon>
        <taxon>Solanoideae</taxon>
        <taxon>Solaneae</taxon>
        <taxon>Solanum</taxon>
    </lineage>
</organism>
<reference evidence="1" key="1">
    <citation type="submission" date="2015-12" db="EMBL/GenBank/DDBJ databases">
        <title>Gene expression during late stages of embryo sac development: a critical building block for successful pollen-pistil interactions.</title>
        <authorList>
            <person name="Liu Y."/>
            <person name="Joly V."/>
            <person name="Sabar M."/>
            <person name="Matton D.P."/>
        </authorList>
    </citation>
    <scope>NUCLEOTIDE SEQUENCE</scope>
</reference>
<dbReference type="AlphaFoldDB" id="A0A0V0GNH3"/>